<evidence type="ECO:0000256" key="2">
    <source>
        <dbReference type="HAMAP-Rule" id="MF_00518"/>
    </source>
</evidence>
<comment type="catalytic activity">
    <reaction evidence="2">
        <text>a D-aminoacyl-tRNA + H2O = a tRNA + a D-alpha-amino acid + H(+)</text>
        <dbReference type="Rhea" id="RHEA:13953"/>
        <dbReference type="Rhea" id="RHEA-COMP:10123"/>
        <dbReference type="Rhea" id="RHEA-COMP:10124"/>
        <dbReference type="ChEBI" id="CHEBI:15377"/>
        <dbReference type="ChEBI" id="CHEBI:15378"/>
        <dbReference type="ChEBI" id="CHEBI:59871"/>
        <dbReference type="ChEBI" id="CHEBI:78442"/>
        <dbReference type="ChEBI" id="CHEBI:79333"/>
        <dbReference type="EC" id="3.1.1.96"/>
    </reaction>
</comment>
<reference evidence="3 4" key="1">
    <citation type="submission" date="2020-04" db="EMBL/GenBank/DDBJ databases">
        <title>Draft genome of Pyxidicoccus fallax type strain.</title>
        <authorList>
            <person name="Whitworth D.E."/>
        </authorList>
    </citation>
    <scope>NUCLEOTIDE SEQUENCE [LARGE SCALE GENOMIC DNA]</scope>
    <source>
        <strain evidence="3 4">DSM 14698</strain>
    </source>
</reference>
<dbReference type="Pfam" id="PF02580">
    <property type="entry name" value="Tyr_Deacylase"/>
    <property type="match status" value="1"/>
</dbReference>
<comment type="subcellular location">
    <subcellularLocation>
        <location evidence="2">Cytoplasm</location>
    </subcellularLocation>
</comment>
<dbReference type="GO" id="GO:0043908">
    <property type="term" value="F:Ser(Gly)-tRNA(Ala) hydrolase activity"/>
    <property type="evidence" value="ECO:0007669"/>
    <property type="project" value="UniProtKB-UniRule"/>
</dbReference>
<dbReference type="EC" id="3.1.1.96" evidence="2"/>
<dbReference type="PANTHER" id="PTHR10472">
    <property type="entry name" value="D-TYROSYL-TRNA TYR DEACYLASE"/>
    <property type="match status" value="1"/>
</dbReference>
<dbReference type="GO" id="GO:0106026">
    <property type="term" value="F:Gly-tRNA(Ala) deacylase activity"/>
    <property type="evidence" value="ECO:0007669"/>
    <property type="project" value="UniProtKB-UniRule"/>
</dbReference>
<proteinExistence type="inferred from homology"/>
<dbReference type="HAMAP" id="MF_00518">
    <property type="entry name" value="Deacylase_Dtd"/>
    <property type="match status" value="1"/>
</dbReference>
<dbReference type="PANTHER" id="PTHR10472:SF5">
    <property type="entry name" value="D-AMINOACYL-TRNA DEACYLASE 1"/>
    <property type="match status" value="1"/>
</dbReference>
<organism evidence="3 4">
    <name type="scientific">Pyxidicoccus fallax</name>
    <dbReference type="NCBI Taxonomy" id="394095"/>
    <lineage>
        <taxon>Bacteria</taxon>
        <taxon>Pseudomonadati</taxon>
        <taxon>Myxococcota</taxon>
        <taxon>Myxococcia</taxon>
        <taxon>Myxococcales</taxon>
        <taxon>Cystobacterineae</taxon>
        <taxon>Myxococcaceae</taxon>
        <taxon>Pyxidicoccus</taxon>
    </lineage>
</organism>
<keyword evidence="2" id="KW-0820">tRNA-binding</keyword>
<dbReference type="Proteomes" id="UP000518300">
    <property type="component" value="Unassembled WGS sequence"/>
</dbReference>
<keyword evidence="4" id="KW-1185">Reference proteome</keyword>
<dbReference type="GO" id="GO:0019478">
    <property type="term" value="P:D-amino acid catabolic process"/>
    <property type="evidence" value="ECO:0007669"/>
    <property type="project" value="UniProtKB-UniRule"/>
</dbReference>
<keyword evidence="2" id="KW-0694">RNA-binding</keyword>
<dbReference type="AlphaFoldDB" id="A0A848LS31"/>
<dbReference type="GO" id="GO:0051500">
    <property type="term" value="F:D-tyrosyl-tRNA(Tyr) deacylase activity"/>
    <property type="evidence" value="ECO:0007669"/>
    <property type="project" value="TreeGrafter"/>
</dbReference>
<evidence type="ECO:0000313" key="3">
    <source>
        <dbReference type="EMBL" id="NMO20244.1"/>
    </source>
</evidence>
<accession>A0A848LS31</accession>
<feature type="short sequence motif" description="Gly-cisPro motif, important for rejection of L-amino acids" evidence="2">
    <location>
        <begin position="137"/>
        <end position="138"/>
    </location>
</feature>
<dbReference type="EMBL" id="JABBJJ010000232">
    <property type="protein sequence ID" value="NMO20244.1"/>
    <property type="molecule type" value="Genomic_DNA"/>
</dbReference>
<dbReference type="InterPro" id="IPR003732">
    <property type="entry name" value="Daa-tRNA_deacyls_DTD"/>
</dbReference>
<dbReference type="GO" id="GO:0000049">
    <property type="term" value="F:tRNA binding"/>
    <property type="evidence" value="ECO:0007669"/>
    <property type="project" value="UniProtKB-UniRule"/>
</dbReference>
<gene>
    <name evidence="2" type="primary">dtd</name>
    <name evidence="3" type="ORF">HG543_36095</name>
</gene>
<dbReference type="RefSeq" id="WP_169349465.1">
    <property type="nucleotide sequence ID" value="NZ_JABBJJ010000232.1"/>
</dbReference>
<comment type="similarity">
    <text evidence="1 2">Belongs to the DTD family.</text>
</comment>
<keyword evidence="2 3" id="KW-0378">Hydrolase</keyword>
<dbReference type="EC" id="3.1.1.-" evidence="2"/>
<dbReference type="NCBIfam" id="TIGR00256">
    <property type="entry name" value="D-aminoacyl-tRNA deacylase"/>
    <property type="match status" value="1"/>
</dbReference>
<dbReference type="SUPFAM" id="SSF69500">
    <property type="entry name" value="DTD-like"/>
    <property type="match status" value="1"/>
</dbReference>
<dbReference type="GO" id="GO:0005737">
    <property type="term" value="C:cytoplasm"/>
    <property type="evidence" value="ECO:0007669"/>
    <property type="project" value="UniProtKB-SubCell"/>
</dbReference>
<comment type="function">
    <text evidence="2">An aminoacyl-tRNA editing enzyme that deacylates mischarged D-aminoacyl-tRNAs. Also deacylates mischarged glycyl-tRNA(Ala), protecting cells against glycine mischarging by AlaRS. Acts via tRNA-based rather than protein-based catalysis; rejects L-amino acids rather than detecting D-amino acids in the active site. By recycling D-aminoacyl-tRNA to D-amino acids and free tRNA molecules, this enzyme counteracts the toxicity associated with the formation of D-aminoacyl-tRNA entities in vivo and helps enforce protein L-homochirality.</text>
</comment>
<evidence type="ECO:0000256" key="1">
    <source>
        <dbReference type="ARBA" id="ARBA00009673"/>
    </source>
</evidence>
<protein>
    <recommendedName>
        <fullName evidence="2">D-aminoacyl-tRNA deacylase</fullName>
        <shortName evidence="2">DTD</shortName>
        <ecNumber evidence="2">3.1.1.96</ecNumber>
    </recommendedName>
    <alternativeName>
        <fullName evidence="2">Gly-tRNA(Ala) deacylase</fullName>
        <ecNumber evidence="2">3.1.1.-</ecNumber>
    </alternativeName>
</protein>
<dbReference type="InterPro" id="IPR023509">
    <property type="entry name" value="DTD-like_sf"/>
</dbReference>
<comment type="subunit">
    <text evidence="2">Homodimer.</text>
</comment>
<evidence type="ECO:0000313" key="4">
    <source>
        <dbReference type="Proteomes" id="UP000518300"/>
    </source>
</evidence>
<comment type="catalytic activity">
    <reaction evidence="2">
        <text>glycyl-tRNA(Ala) + H2O = tRNA(Ala) + glycine + H(+)</text>
        <dbReference type="Rhea" id="RHEA:53744"/>
        <dbReference type="Rhea" id="RHEA-COMP:9657"/>
        <dbReference type="Rhea" id="RHEA-COMP:13640"/>
        <dbReference type="ChEBI" id="CHEBI:15377"/>
        <dbReference type="ChEBI" id="CHEBI:15378"/>
        <dbReference type="ChEBI" id="CHEBI:57305"/>
        <dbReference type="ChEBI" id="CHEBI:78442"/>
        <dbReference type="ChEBI" id="CHEBI:78522"/>
    </reaction>
</comment>
<name>A0A848LS31_9BACT</name>
<keyword evidence="2" id="KW-0963">Cytoplasm</keyword>
<comment type="caution">
    <text evidence="3">The sequence shown here is derived from an EMBL/GenBank/DDBJ whole genome shotgun (WGS) entry which is preliminary data.</text>
</comment>
<dbReference type="Gene3D" id="3.50.80.10">
    <property type="entry name" value="D-tyrosyl-tRNA(Tyr) deacylase"/>
    <property type="match status" value="1"/>
</dbReference>
<sequence length="154" mass="16467">MRAVVQRVLEASVTVEGQRVSEIGPGLLVLLGVGKGDTEADVTWMVEKLATLRIFEDAAGKMNLSLEDTSKQLIVVSQFTLYGNAQKGRRPSFIDAMEPTGAKALYERACELLRQRGLTVGTGIFAADMKVALVNDGPVTILLESPGPAAPKPQ</sequence>
<comment type="domain">
    <text evidence="2">A Gly-cisPro motif from one monomer fits into the active site of the other monomer to allow specific chiral rejection of L-amino acids.</text>
</comment>
<dbReference type="FunFam" id="3.50.80.10:FF:000001">
    <property type="entry name" value="D-aminoacyl-tRNA deacylase"/>
    <property type="match status" value="1"/>
</dbReference>
<dbReference type="CDD" id="cd00563">
    <property type="entry name" value="Dtyr_deacylase"/>
    <property type="match status" value="1"/>
</dbReference>